<feature type="domain" description="Uroporphyrinogen decarboxylase (URO-D)" evidence="1">
    <location>
        <begin position="43"/>
        <end position="59"/>
    </location>
</feature>
<gene>
    <name evidence="2" type="ORF">LCGC14_2677410</name>
</gene>
<dbReference type="PANTHER" id="PTHR21091">
    <property type="entry name" value="METHYLTETRAHYDROFOLATE:HOMOCYSTEINE METHYLTRANSFERASE RELATED"/>
    <property type="match status" value="1"/>
</dbReference>
<dbReference type="PROSITE" id="PS00907">
    <property type="entry name" value="UROD_2"/>
    <property type="match status" value="1"/>
</dbReference>
<name>A0A0F8ZMB0_9ZZZZ</name>
<feature type="non-terminal residue" evidence="2">
    <location>
        <position position="1"/>
    </location>
</feature>
<dbReference type="InterPro" id="IPR000257">
    <property type="entry name" value="Uroporphyrinogen_deCOase"/>
</dbReference>
<dbReference type="Gene3D" id="3.20.20.210">
    <property type="match status" value="1"/>
</dbReference>
<dbReference type="InterPro" id="IPR038071">
    <property type="entry name" value="UROD/MetE-like_sf"/>
</dbReference>
<accession>A0A0F8ZMB0</accession>
<proteinExistence type="predicted"/>
<dbReference type="GO" id="GO:0005829">
    <property type="term" value="C:cytosol"/>
    <property type="evidence" value="ECO:0007669"/>
    <property type="project" value="TreeGrafter"/>
</dbReference>
<evidence type="ECO:0000259" key="1">
    <source>
        <dbReference type="PROSITE" id="PS00907"/>
    </source>
</evidence>
<comment type="caution">
    <text evidence="2">The sequence shown here is derived from an EMBL/GenBank/DDBJ whole genome shotgun (WGS) entry which is preliminary data.</text>
</comment>
<dbReference type="SUPFAM" id="SSF51726">
    <property type="entry name" value="UROD/MetE-like"/>
    <property type="match status" value="1"/>
</dbReference>
<sequence length="251" mass="27935">VIENPVRTRKDLDRLRVPDPDDELGYVMETIKLLRRDLKVPLIGFSGAPFTLATYAIEGGSSKNFLNTKRMMYQNPALYADLMDKLTDSVQAYLAAQIRAGAQVVQIFDSWVGVLDPTDFIEFELPYVARIVAGLRGEFGREVPIIYFANNSASLLREVKKTKADVIGIDWRIDMADAVKQIGKRITLQGNLDPLALFLPPDKIRERVADILLKAKPLRGHVFNLGHGVVPETPVEGVRAVVDAVHELSAK</sequence>
<dbReference type="PANTHER" id="PTHR21091:SF169">
    <property type="entry name" value="UROPORPHYRINOGEN DECARBOXYLASE"/>
    <property type="match status" value="1"/>
</dbReference>
<dbReference type="AlphaFoldDB" id="A0A0F8ZMB0"/>
<dbReference type="GO" id="GO:0004853">
    <property type="term" value="F:uroporphyrinogen decarboxylase activity"/>
    <property type="evidence" value="ECO:0007669"/>
    <property type="project" value="InterPro"/>
</dbReference>
<protein>
    <recommendedName>
        <fullName evidence="1">Uroporphyrinogen decarboxylase (URO-D) domain-containing protein</fullName>
    </recommendedName>
</protein>
<dbReference type="Pfam" id="PF01208">
    <property type="entry name" value="URO-D"/>
    <property type="match status" value="1"/>
</dbReference>
<dbReference type="GO" id="GO:0006783">
    <property type="term" value="P:heme biosynthetic process"/>
    <property type="evidence" value="ECO:0007669"/>
    <property type="project" value="TreeGrafter"/>
</dbReference>
<reference evidence="2" key="1">
    <citation type="journal article" date="2015" name="Nature">
        <title>Complex archaea that bridge the gap between prokaryotes and eukaryotes.</title>
        <authorList>
            <person name="Spang A."/>
            <person name="Saw J.H."/>
            <person name="Jorgensen S.L."/>
            <person name="Zaremba-Niedzwiedzka K."/>
            <person name="Martijn J."/>
            <person name="Lind A.E."/>
            <person name="van Eijk R."/>
            <person name="Schleper C."/>
            <person name="Guy L."/>
            <person name="Ettema T.J."/>
        </authorList>
    </citation>
    <scope>NUCLEOTIDE SEQUENCE</scope>
</reference>
<organism evidence="2">
    <name type="scientific">marine sediment metagenome</name>
    <dbReference type="NCBI Taxonomy" id="412755"/>
    <lineage>
        <taxon>unclassified sequences</taxon>
        <taxon>metagenomes</taxon>
        <taxon>ecological metagenomes</taxon>
    </lineage>
</organism>
<dbReference type="EMBL" id="LAZR01047114">
    <property type="protein sequence ID" value="KKK94978.1"/>
    <property type="molecule type" value="Genomic_DNA"/>
</dbReference>
<evidence type="ECO:0000313" key="2">
    <source>
        <dbReference type="EMBL" id="KKK94978.1"/>
    </source>
</evidence>